<dbReference type="NCBIfam" id="TIGR00654">
    <property type="entry name" value="PhzF_family"/>
    <property type="match status" value="1"/>
</dbReference>
<dbReference type="Gene3D" id="3.10.310.10">
    <property type="entry name" value="Diaminopimelate Epimerase, Chain A, domain 1"/>
    <property type="match status" value="2"/>
</dbReference>
<gene>
    <name evidence="2" type="ORF">V0288_10900</name>
</gene>
<feature type="active site" evidence="1">
    <location>
        <position position="46"/>
    </location>
</feature>
<dbReference type="GO" id="GO:0005737">
    <property type="term" value="C:cytoplasm"/>
    <property type="evidence" value="ECO:0007669"/>
    <property type="project" value="TreeGrafter"/>
</dbReference>
<dbReference type="RefSeq" id="WP_332865106.1">
    <property type="nucleotide sequence ID" value="NZ_JBAFSM010000017.1"/>
</dbReference>
<name>A0AAW9QIJ0_9CHRO</name>
<protein>
    <submittedName>
        <fullName evidence="2">PhzF family phenazine biosynthesis protein</fullName>
    </submittedName>
</protein>
<dbReference type="EMBL" id="JBAFSM010000017">
    <property type="protein sequence ID" value="MEG3437627.1"/>
    <property type="molecule type" value="Genomic_DNA"/>
</dbReference>
<dbReference type="PANTHER" id="PTHR13774">
    <property type="entry name" value="PHENAZINE BIOSYNTHESIS PROTEIN"/>
    <property type="match status" value="1"/>
</dbReference>
<dbReference type="PIRSF" id="PIRSF016184">
    <property type="entry name" value="PhzC_PhzF"/>
    <property type="match status" value="1"/>
</dbReference>
<accession>A0AAW9QIJ0</accession>
<dbReference type="PANTHER" id="PTHR13774:SF32">
    <property type="entry name" value="ANTISENSE-ENHANCING SEQUENCE 1"/>
    <property type="match status" value="1"/>
</dbReference>
<dbReference type="InterPro" id="IPR003719">
    <property type="entry name" value="Phenazine_PhzF-like"/>
</dbReference>
<evidence type="ECO:0000313" key="2">
    <source>
        <dbReference type="EMBL" id="MEG3437627.1"/>
    </source>
</evidence>
<proteinExistence type="predicted"/>
<dbReference type="GO" id="GO:0016853">
    <property type="term" value="F:isomerase activity"/>
    <property type="evidence" value="ECO:0007669"/>
    <property type="project" value="TreeGrafter"/>
</dbReference>
<keyword evidence="3" id="KW-1185">Reference proteome</keyword>
<sequence length="304" mass="32730">MKYSYYTADVFSDRPFGGNPLAVFPRADGLTAELMQKIAREFNFSETVFVFPPETADGTRRARIFTPTTELPFAGHPTVGTAFVLVAIGEIPLENETRIYLEEGVGLVPVTIRGSAGKPVYSELTAAKLPEFGAGTPSIEDLAGVLSLDASDFLTGEYRPRSISCGVPFLFVPVRDRAVLSKIKLNLTVWEAVLARDPANSLFVFCLDPELPGSDIRARMFAPRLGVAEDPATGSAVAAFGGYLGAIEPLRDGTIERTIEQGFEMGRPSLLRVSIDKRDGEIVAIRVGGASVLVCQGVMEIPDP</sequence>
<comment type="caution">
    <text evidence="2">The sequence shown here is derived from an EMBL/GenBank/DDBJ whole genome shotgun (WGS) entry which is preliminary data.</text>
</comment>
<dbReference type="SUPFAM" id="SSF54506">
    <property type="entry name" value="Diaminopimelate epimerase-like"/>
    <property type="match status" value="1"/>
</dbReference>
<evidence type="ECO:0000256" key="1">
    <source>
        <dbReference type="PIRSR" id="PIRSR016184-1"/>
    </source>
</evidence>
<dbReference type="Proteomes" id="UP001328733">
    <property type="component" value="Unassembled WGS sequence"/>
</dbReference>
<dbReference type="Pfam" id="PF02567">
    <property type="entry name" value="PhzC-PhzF"/>
    <property type="match status" value="1"/>
</dbReference>
<reference evidence="2 3" key="1">
    <citation type="submission" date="2024-01" db="EMBL/GenBank/DDBJ databases">
        <title>Genomic insights into the taxonomy and metabolism of the cyanobacterium Pannus brasiliensis CCIBt3594.</title>
        <authorList>
            <person name="Machado M."/>
            <person name="Botero N.B."/>
            <person name="Andreote A.P.D."/>
            <person name="Feitosa A.M.T."/>
            <person name="Popin R."/>
            <person name="Sivonen K."/>
            <person name="Fiore M.F."/>
        </authorList>
    </citation>
    <scope>NUCLEOTIDE SEQUENCE [LARGE SCALE GENOMIC DNA]</scope>
    <source>
        <strain evidence="2 3">CCIBt3594</strain>
    </source>
</reference>
<organism evidence="2 3">
    <name type="scientific">Pannus brasiliensis CCIBt3594</name>
    <dbReference type="NCBI Taxonomy" id="1427578"/>
    <lineage>
        <taxon>Bacteria</taxon>
        <taxon>Bacillati</taxon>
        <taxon>Cyanobacteriota</taxon>
        <taxon>Cyanophyceae</taxon>
        <taxon>Oscillatoriophycideae</taxon>
        <taxon>Chroococcales</taxon>
        <taxon>Microcystaceae</taxon>
        <taxon>Pannus</taxon>
    </lineage>
</organism>
<evidence type="ECO:0000313" key="3">
    <source>
        <dbReference type="Proteomes" id="UP001328733"/>
    </source>
</evidence>
<dbReference type="AlphaFoldDB" id="A0AAW9QIJ0"/>